<dbReference type="RefSeq" id="WP_317487288.1">
    <property type="nucleotide sequence ID" value="NZ_CP136051.1"/>
</dbReference>
<accession>A0ABZ0IJ21</accession>
<dbReference type="InterPro" id="IPR010384">
    <property type="entry name" value="MtfA_fam"/>
</dbReference>
<dbReference type="PANTHER" id="PTHR30164:SF2">
    <property type="entry name" value="PROTEIN MTFA"/>
    <property type="match status" value="1"/>
</dbReference>
<dbReference type="InterPro" id="IPR042252">
    <property type="entry name" value="MtfA_N"/>
</dbReference>
<name>A0ABZ0IJ21_9BACT</name>
<dbReference type="CDD" id="cd20170">
    <property type="entry name" value="Peptidase_M90-like"/>
    <property type="match status" value="1"/>
</dbReference>
<protein>
    <submittedName>
        <fullName evidence="1">Zinc-dependent peptidase</fullName>
    </submittedName>
</protein>
<dbReference type="SUPFAM" id="SSF55486">
    <property type="entry name" value="Metalloproteases ('zincins'), catalytic domain"/>
    <property type="match status" value="1"/>
</dbReference>
<dbReference type="Gene3D" id="3.40.390.10">
    <property type="entry name" value="Collagenase (Catalytic Domain)"/>
    <property type="match status" value="1"/>
</dbReference>
<dbReference type="Gene3D" id="1.10.472.150">
    <property type="entry name" value="Glucose-regulated metallo-peptidase M90, N-terminal domain"/>
    <property type="match status" value="1"/>
</dbReference>
<dbReference type="Proteomes" id="UP001302349">
    <property type="component" value="Chromosome"/>
</dbReference>
<evidence type="ECO:0000313" key="1">
    <source>
        <dbReference type="EMBL" id="WOK04478.1"/>
    </source>
</evidence>
<sequence length="276" mass="32659">MEYVAALIFALAIVFIVVQVFKNVYEIFAATFDFFLGDKFHWFFIRKPLDEKYLKIIKEKFPYHQALPDEKKALFEKKVQYFIKSKEFMPGHDIDQVTDEMIALISATAVQITFGYPRVYLVHFDRIYVFADVYQSNATGHLHQGEVHTSGYIALSWKSFVFGLMDEKDGRNLGLHEMAHALRVEDSIRNKEYNFLDYDSLVQFTKEGRREIERMKTGDLTFFRKYGASSDQEFFAVAVENFFERPAELHEHNPTLYRLLSSMLRQDPMAWNRRYR</sequence>
<reference evidence="1 2" key="1">
    <citation type="journal article" date="2023" name="Microbiol. Resour. Announc.">
        <title>Complete Genome Sequence of Imperialibacter roseus strain P4T.</title>
        <authorList>
            <person name="Tizabi D.R."/>
            <person name="Bachvaroff T."/>
            <person name="Hill R.T."/>
        </authorList>
    </citation>
    <scope>NUCLEOTIDE SEQUENCE [LARGE SCALE GENOMIC DNA]</scope>
    <source>
        <strain evidence="1 2">P4T</strain>
    </source>
</reference>
<proteinExistence type="predicted"/>
<dbReference type="InterPro" id="IPR024079">
    <property type="entry name" value="MetalloPept_cat_dom_sf"/>
</dbReference>
<evidence type="ECO:0000313" key="2">
    <source>
        <dbReference type="Proteomes" id="UP001302349"/>
    </source>
</evidence>
<organism evidence="1 2">
    <name type="scientific">Imperialibacter roseus</name>
    <dbReference type="NCBI Taxonomy" id="1324217"/>
    <lineage>
        <taxon>Bacteria</taxon>
        <taxon>Pseudomonadati</taxon>
        <taxon>Bacteroidota</taxon>
        <taxon>Cytophagia</taxon>
        <taxon>Cytophagales</taxon>
        <taxon>Flammeovirgaceae</taxon>
        <taxon>Imperialibacter</taxon>
    </lineage>
</organism>
<dbReference type="Pfam" id="PF06167">
    <property type="entry name" value="Peptidase_M90"/>
    <property type="match status" value="1"/>
</dbReference>
<keyword evidence="2" id="KW-1185">Reference proteome</keyword>
<dbReference type="PANTHER" id="PTHR30164">
    <property type="entry name" value="MTFA PEPTIDASE"/>
    <property type="match status" value="1"/>
</dbReference>
<dbReference type="EMBL" id="CP136051">
    <property type="protein sequence ID" value="WOK04478.1"/>
    <property type="molecule type" value="Genomic_DNA"/>
</dbReference>
<gene>
    <name evidence="1" type="ORF">RT717_15460</name>
</gene>